<accession>A0A9P5PNF9</accession>
<keyword evidence="2" id="KW-1185">Reference proteome</keyword>
<evidence type="ECO:0000313" key="2">
    <source>
        <dbReference type="Proteomes" id="UP000772434"/>
    </source>
</evidence>
<gene>
    <name evidence="1" type="ORF">BDP27DRAFT_1423757</name>
</gene>
<name>A0A9P5PNF9_9AGAR</name>
<sequence>MHPGRNQIRPQVQIPACFCEEPDIAPDPPEAAPGNRPDVAEGVAMAFMATVHAQGASEPRTLQEALCGPSLASWLKAVDAELKSLIDMGTFECSVPLASVNHTWFLSGCMVEHCWLKMSTSPAYPQVLAVMTDLDGLFKELDQFGHTAALDVVEAFFNSAVDAETDPIKYHASQLDKPGAKITPRRAFARMGLDYLTAPGDYFGTTFYFFFDLDSKPLVT</sequence>
<dbReference type="OrthoDB" id="3095218at2759"/>
<reference evidence="1" key="1">
    <citation type="submission" date="2020-11" db="EMBL/GenBank/DDBJ databases">
        <authorList>
            <consortium name="DOE Joint Genome Institute"/>
            <person name="Ahrendt S."/>
            <person name="Riley R."/>
            <person name="Andreopoulos W."/>
            <person name="Labutti K."/>
            <person name="Pangilinan J."/>
            <person name="Ruiz-Duenas F.J."/>
            <person name="Barrasa J.M."/>
            <person name="Sanchez-Garcia M."/>
            <person name="Camarero S."/>
            <person name="Miyauchi S."/>
            <person name="Serrano A."/>
            <person name="Linde D."/>
            <person name="Babiker R."/>
            <person name="Drula E."/>
            <person name="Ayuso-Fernandez I."/>
            <person name="Pacheco R."/>
            <person name="Padilla G."/>
            <person name="Ferreira P."/>
            <person name="Barriuso J."/>
            <person name="Kellner H."/>
            <person name="Castanera R."/>
            <person name="Alfaro M."/>
            <person name="Ramirez L."/>
            <person name="Pisabarro A.G."/>
            <person name="Kuo A."/>
            <person name="Tritt A."/>
            <person name="Lipzen A."/>
            <person name="He G."/>
            <person name="Yan M."/>
            <person name="Ng V."/>
            <person name="Cullen D."/>
            <person name="Martin F."/>
            <person name="Rosso M.-N."/>
            <person name="Henrissat B."/>
            <person name="Hibbett D."/>
            <person name="Martinez A.T."/>
            <person name="Grigoriev I.V."/>
        </authorList>
    </citation>
    <scope>NUCLEOTIDE SEQUENCE</scope>
    <source>
        <strain evidence="1">AH 40177</strain>
    </source>
</reference>
<dbReference type="EMBL" id="JADNRY010000086">
    <property type="protein sequence ID" value="KAF9066506.1"/>
    <property type="molecule type" value="Genomic_DNA"/>
</dbReference>
<evidence type="ECO:0000313" key="1">
    <source>
        <dbReference type="EMBL" id="KAF9066506.1"/>
    </source>
</evidence>
<comment type="caution">
    <text evidence="1">The sequence shown here is derived from an EMBL/GenBank/DDBJ whole genome shotgun (WGS) entry which is preliminary data.</text>
</comment>
<dbReference type="Proteomes" id="UP000772434">
    <property type="component" value="Unassembled WGS sequence"/>
</dbReference>
<proteinExistence type="predicted"/>
<protein>
    <submittedName>
        <fullName evidence="1">Uncharacterized protein</fullName>
    </submittedName>
</protein>
<dbReference type="AlphaFoldDB" id="A0A9P5PNF9"/>
<organism evidence="1 2">
    <name type="scientific">Rhodocollybia butyracea</name>
    <dbReference type="NCBI Taxonomy" id="206335"/>
    <lineage>
        <taxon>Eukaryota</taxon>
        <taxon>Fungi</taxon>
        <taxon>Dikarya</taxon>
        <taxon>Basidiomycota</taxon>
        <taxon>Agaricomycotina</taxon>
        <taxon>Agaricomycetes</taxon>
        <taxon>Agaricomycetidae</taxon>
        <taxon>Agaricales</taxon>
        <taxon>Marasmiineae</taxon>
        <taxon>Omphalotaceae</taxon>
        <taxon>Rhodocollybia</taxon>
    </lineage>
</organism>